<dbReference type="InterPro" id="IPR007016">
    <property type="entry name" value="O-antigen_ligase-rel_domated"/>
</dbReference>
<dbReference type="PROSITE" id="PS51257">
    <property type="entry name" value="PROKAR_LIPOPROTEIN"/>
    <property type="match status" value="1"/>
</dbReference>
<keyword evidence="3 5" id="KW-1133">Transmembrane helix</keyword>
<dbReference type="InterPro" id="IPR051533">
    <property type="entry name" value="WaaL-like"/>
</dbReference>
<dbReference type="GO" id="GO:0016020">
    <property type="term" value="C:membrane"/>
    <property type="evidence" value="ECO:0007669"/>
    <property type="project" value="UniProtKB-SubCell"/>
</dbReference>
<feature type="transmembrane region" description="Helical" evidence="5">
    <location>
        <begin position="274"/>
        <end position="293"/>
    </location>
</feature>
<keyword evidence="2 5" id="KW-0812">Transmembrane</keyword>
<dbReference type="PANTHER" id="PTHR37422:SF13">
    <property type="entry name" value="LIPOPOLYSACCHARIDE BIOSYNTHESIS PROTEIN PA4999-RELATED"/>
    <property type="match status" value="1"/>
</dbReference>
<keyword evidence="8" id="KW-1185">Reference proteome</keyword>
<evidence type="ECO:0000256" key="5">
    <source>
        <dbReference type="SAM" id="Phobius"/>
    </source>
</evidence>
<dbReference type="GO" id="GO:0016874">
    <property type="term" value="F:ligase activity"/>
    <property type="evidence" value="ECO:0007669"/>
    <property type="project" value="UniProtKB-KW"/>
</dbReference>
<feature type="transmembrane region" description="Helical" evidence="5">
    <location>
        <begin position="42"/>
        <end position="62"/>
    </location>
</feature>
<feature type="transmembrane region" description="Helical" evidence="5">
    <location>
        <begin position="305"/>
        <end position="325"/>
    </location>
</feature>
<accession>A0A7X2L5P1</accession>
<keyword evidence="7" id="KW-0436">Ligase</keyword>
<reference evidence="7 8" key="1">
    <citation type="submission" date="2019-11" db="EMBL/GenBank/DDBJ databases">
        <title>Paenibacillus monticola sp. nov., a novel PGPR strain isolated from mountain sample in China.</title>
        <authorList>
            <person name="Zhao Q."/>
            <person name="Li H.-P."/>
            <person name="Zhang J.-L."/>
        </authorList>
    </citation>
    <scope>NUCLEOTIDE SEQUENCE [LARGE SCALE GENOMIC DNA]</scope>
    <source>
        <strain evidence="7 8">LC-T2</strain>
    </source>
</reference>
<dbReference type="Pfam" id="PF04932">
    <property type="entry name" value="Wzy_C"/>
    <property type="match status" value="1"/>
</dbReference>
<evidence type="ECO:0000256" key="2">
    <source>
        <dbReference type="ARBA" id="ARBA00022692"/>
    </source>
</evidence>
<dbReference type="AlphaFoldDB" id="A0A7X2L5P1"/>
<protein>
    <submittedName>
        <fullName evidence="7">O-antigen ligase domain-containing protein</fullName>
    </submittedName>
</protein>
<feature type="transmembrane region" description="Helical" evidence="5">
    <location>
        <begin position="423"/>
        <end position="450"/>
    </location>
</feature>
<name>A0A7X2L5P1_9BACL</name>
<dbReference type="PANTHER" id="PTHR37422">
    <property type="entry name" value="TEICHURONIC ACID BIOSYNTHESIS PROTEIN TUAE"/>
    <property type="match status" value="1"/>
</dbReference>
<organism evidence="7 8">
    <name type="scientific">Paenibacillus monticola</name>
    <dbReference type="NCBI Taxonomy" id="2666075"/>
    <lineage>
        <taxon>Bacteria</taxon>
        <taxon>Bacillati</taxon>
        <taxon>Bacillota</taxon>
        <taxon>Bacilli</taxon>
        <taxon>Bacillales</taxon>
        <taxon>Paenibacillaceae</taxon>
        <taxon>Paenibacillus</taxon>
    </lineage>
</organism>
<comment type="caution">
    <text evidence="7">The sequence shown here is derived from an EMBL/GenBank/DDBJ whole genome shotgun (WGS) entry which is preliminary data.</text>
</comment>
<evidence type="ECO:0000256" key="1">
    <source>
        <dbReference type="ARBA" id="ARBA00004141"/>
    </source>
</evidence>
<gene>
    <name evidence="7" type="ORF">GJB61_28840</name>
</gene>
<feature type="transmembrane region" description="Helical" evidence="5">
    <location>
        <begin position="94"/>
        <end position="115"/>
    </location>
</feature>
<keyword evidence="4 5" id="KW-0472">Membrane</keyword>
<feature type="transmembrane region" description="Helical" evidence="5">
    <location>
        <begin position="12"/>
        <end position="36"/>
    </location>
</feature>
<evidence type="ECO:0000259" key="6">
    <source>
        <dbReference type="Pfam" id="PF04932"/>
    </source>
</evidence>
<feature type="transmembrane region" description="Helical" evidence="5">
    <location>
        <begin position="337"/>
        <end position="359"/>
    </location>
</feature>
<feature type="transmembrane region" description="Helical" evidence="5">
    <location>
        <begin position="156"/>
        <end position="183"/>
    </location>
</feature>
<feature type="transmembrane region" description="Helical" evidence="5">
    <location>
        <begin position="127"/>
        <end position="144"/>
    </location>
</feature>
<dbReference type="Proteomes" id="UP000463051">
    <property type="component" value="Unassembled WGS sequence"/>
</dbReference>
<feature type="domain" description="O-antigen ligase-related" evidence="6">
    <location>
        <begin position="311"/>
        <end position="434"/>
    </location>
</feature>
<feature type="transmembrane region" description="Helical" evidence="5">
    <location>
        <begin position="470"/>
        <end position="488"/>
    </location>
</feature>
<evidence type="ECO:0000313" key="7">
    <source>
        <dbReference type="EMBL" id="MRN56961.1"/>
    </source>
</evidence>
<feature type="transmembrane region" description="Helical" evidence="5">
    <location>
        <begin position="203"/>
        <end position="220"/>
    </location>
</feature>
<dbReference type="RefSeq" id="WP_154122466.1">
    <property type="nucleotide sequence ID" value="NZ_WJXB01000018.1"/>
</dbReference>
<proteinExistence type="predicted"/>
<evidence type="ECO:0000313" key="8">
    <source>
        <dbReference type="Proteomes" id="UP000463051"/>
    </source>
</evidence>
<feature type="transmembrane region" description="Helical" evidence="5">
    <location>
        <begin position="529"/>
        <end position="549"/>
    </location>
</feature>
<sequence>MCRGKIEYGWEPVVNYIAAAAVIGAGAAACLLRGFFFAEEMYAFLVVWFVLCAVIIVLKFVVAHRKGNKGVSGNVLAGDSVLQRKGSIRRTQGARVVLLGGSVLILALYAIHLLRGSISAQGTMNELLRWGLYASFAVVVYTCAGNRQVGRLLIAAWHGVGMTLCLTALLAVCGVLPLPFAIAYSNASGVSVTGARLGGLLEYPNTFGAVMAVFLLERLFSIAGVSAKPSTRSALLRQLPLFPYAAALLLSESRGAWLAAACAAAAVLPWKRRLLAPLLTAGAAPVAAAALLYRQLAHAGLAVEPLPGLLALAGLWAGALLAGLWLCRRQRCAAAGWTRAAGLALAAVGWTAAGTAVLLHVHARIIGPSSTVSARGLFYRDAWKLAAEAPWLGRGGETWASAYLAIQSHPYVGSQVHNGYLDILLNLGIVGLTATALILLAAGWLLAMAAPQLLPPFLVLTLHSAVDFDWSYGLVWLLLLWLPALAVAEMGQTAIAAPPLKPVNQSAFTYSYQINRPTAPRRFSYPSQVVAAAVCCACLSLSLLSVHAYRGIDLYRQAGQVTTFTERTVLLQKSLDWNPYAPGTIVALSRMLPTGQATSLLQSSLKYAPEDAALSWELAERLMREDNLGVALYWIRRSLQLDVYNYVKRVRVVEGLLAMGQGRLAAGRVGEAQNSAAAGMELLRQYRLLVEQENIRGGRHNDRHFRVTEEADSLDWRLRGLLIAAGDSEGKAKPLSLAH</sequence>
<comment type="subcellular location">
    <subcellularLocation>
        <location evidence="1">Membrane</location>
        <topology evidence="1">Multi-pass membrane protein</topology>
    </subcellularLocation>
</comment>
<dbReference type="EMBL" id="WJXB01000018">
    <property type="protein sequence ID" value="MRN56961.1"/>
    <property type="molecule type" value="Genomic_DNA"/>
</dbReference>
<evidence type="ECO:0000256" key="3">
    <source>
        <dbReference type="ARBA" id="ARBA00022989"/>
    </source>
</evidence>
<evidence type="ECO:0000256" key="4">
    <source>
        <dbReference type="ARBA" id="ARBA00023136"/>
    </source>
</evidence>